<dbReference type="CDD" id="cd01949">
    <property type="entry name" value="GGDEF"/>
    <property type="match status" value="1"/>
</dbReference>
<protein>
    <recommendedName>
        <fullName evidence="1">GGDEF domain-containing protein</fullName>
    </recommendedName>
</protein>
<feature type="domain" description="GGDEF" evidence="1">
    <location>
        <begin position="62"/>
        <end position="193"/>
    </location>
</feature>
<accession>A0A1G2UM41</accession>
<evidence type="ECO:0000313" key="2">
    <source>
        <dbReference type="EMBL" id="OHB10466.1"/>
    </source>
</evidence>
<dbReference type="InterPro" id="IPR050469">
    <property type="entry name" value="Diguanylate_Cyclase"/>
</dbReference>
<evidence type="ECO:0000313" key="3">
    <source>
        <dbReference type="Proteomes" id="UP000177202"/>
    </source>
</evidence>
<dbReference type="PANTHER" id="PTHR45138:SF9">
    <property type="entry name" value="DIGUANYLATE CYCLASE DGCM-RELATED"/>
    <property type="match status" value="1"/>
</dbReference>
<dbReference type="SUPFAM" id="SSF55073">
    <property type="entry name" value="Nucleotide cyclase"/>
    <property type="match status" value="1"/>
</dbReference>
<dbReference type="GO" id="GO:0052621">
    <property type="term" value="F:diguanylate cyclase activity"/>
    <property type="evidence" value="ECO:0007669"/>
    <property type="project" value="TreeGrafter"/>
</dbReference>
<proteinExistence type="predicted"/>
<dbReference type="EMBL" id="MHWP01000014">
    <property type="protein sequence ID" value="OHB10466.1"/>
    <property type="molecule type" value="Genomic_DNA"/>
</dbReference>
<dbReference type="GO" id="GO:1902201">
    <property type="term" value="P:negative regulation of bacterial-type flagellum-dependent cell motility"/>
    <property type="evidence" value="ECO:0007669"/>
    <property type="project" value="TreeGrafter"/>
</dbReference>
<name>A0A1G2UM41_9BACT</name>
<dbReference type="FunFam" id="3.30.70.270:FF:000001">
    <property type="entry name" value="Diguanylate cyclase domain protein"/>
    <property type="match status" value="1"/>
</dbReference>
<comment type="caution">
    <text evidence="2">The sequence shown here is derived from an EMBL/GenBank/DDBJ whole genome shotgun (WGS) entry which is preliminary data.</text>
</comment>
<dbReference type="GO" id="GO:0005886">
    <property type="term" value="C:plasma membrane"/>
    <property type="evidence" value="ECO:0007669"/>
    <property type="project" value="TreeGrafter"/>
</dbReference>
<dbReference type="Pfam" id="PF00990">
    <property type="entry name" value="GGDEF"/>
    <property type="match status" value="1"/>
</dbReference>
<reference evidence="2 3" key="1">
    <citation type="journal article" date="2016" name="Nat. Commun.">
        <title>Thousands of microbial genomes shed light on interconnected biogeochemical processes in an aquifer system.</title>
        <authorList>
            <person name="Anantharaman K."/>
            <person name="Brown C.T."/>
            <person name="Hug L.A."/>
            <person name="Sharon I."/>
            <person name="Castelle C.J."/>
            <person name="Probst A.J."/>
            <person name="Thomas B.C."/>
            <person name="Singh A."/>
            <person name="Wilkins M.J."/>
            <person name="Karaoz U."/>
            <person name="Brodie E.L."/>
            <person name="Williams K.H."/>
            <person name="Hubbard S.S."/>
            <person name="Banfield J.F."/>
        </authorList>
    </citation>
    <scope>NUCLEOTIDE SEQUENCE [LARGE SCALE GENOMIC DNA]</scope>
</reference>
<gene>
    <name evidence="2" type="ORF">A3H60_00365</name>
</gene>
<dbReference type="InterPro" id="IPR043128">
    <property type="entry name" value="Rev_trsase/Diguanyl_cyclase"/>
</dbReference>
<dbReference type="InterPro" id="IPR000160">
    <property type="entry name" value="GGDEF_dom"/>
</dbReference>
<dbReference type="Gene3D" id="3.30.70.270">
    <property type="match status" value="1"/>
</dbReference>
<dbReference type="SMART" id="SM00267">
    <property type="entry name" value="GGDEF"/>
    <property type="match status" value="1"/>
</dbReference>
<dbReference type="STRING" id="1802772.A3H60_00365"/>
<organism evidence="2 3">
    <name type="scientific">Candidatus Zambryskibacteria bacterium RIFCSPLOWO2_02_FULL_44_12b</name>
    <dbReference type="NCBI Taxonomy" id="1802772"/>
    <lineage>
        <taxon>Bacteria</taxon>
        <taxon>Candidatus Zambryskiibacteriota</taxon>
    </lineage>
</organism>
<dbReference type="AlphaFoldDB" id="A0A1G2UM41"/>
<dbReference type="PROSITE" id="PS50887">
    <property type="entry name" value="GGDEF"/>
    <property type="match status" value="1"/>
</dbReference>
<dbReference type="PANTHER" id="PTHR45138">
    <property type="entry name" value="REGULATORY COMPONENTS OF SENSORY TRANSDUCTION SYSTEM"/>
    <property type="match status" value="1"/>
</dbReference>
<dbReference type="GO" id="GO:0043709">
    <property type="term" value="P:cell adhesion involved in single-species biofilm formation"/>
    <property type="evidence" value="ECO:0007669"/>
    <property type="project" value="TreeGrafter"/>
</dbReference>
<evidence type="ECO:0000259" key="1">
    <source>
        <dbReference type="PROSITE" id="PS50887"/>
    </source>
</evidence>
<dbReference type="Proteomes" id="UP000177202">
    <property type="component" value="Unassembled WGS sequence"/>
</dbReference>
<dbReference type="InterPro" id="IPR029787">
    <property type="entry name" value="Nucleotide_cyclase"/>
</dbReference>
<sequence length="195" mass="21959">MIDKDKRIEELEKLVHNLEKDLIHDPLTRLKTRAFFEEELNVYLEIITNNKEGQRKEWFGFKNVSIIFFDIDHFKKVNDTYGHHIGDAVLSKVAETIQESLRAGDTVARWGGEEMVASLLGADARDAVAKANEIREKVTTLTFPEVPDLHLTISAGVTSSEKGVSLSELIKRADQALYQSKETGRNNVTAYGNKG</sequence>
<dbReference type="NCBIfam" id="TIGR00254">
    <property type="entry name" value="GGDEF"/>
    <property type="match status" value="1"/>
</dbReference>